<dbReference type="InterPro" id="IPR004000">
    <property type="entry name" value="Actin"/>
</dbReference>
<dbReference type="SUPFAM" id="SSF53067">
    <property type="entry name" value="Actin-like ATPase domain"/>
    <property type="match status" value="1"/>
</dbReference>
<protein>
    <submittedName>
        <fullName evidence="2">Actin-related protein 8-like</fullName>
    </submittedName>
</protein>
<reference evidence="2" key="2">
    <citation type="submission" date="2025-08" db="UniProtKB">
        <authorList>
            <consortium name="RefSeq"/>
        </authorList>
    </citation>
    <scope>IDENTIFICATION</scope>
    <source>
        <tissue evidence="2">Etiolated seedlings</tissue>
    </source>
</reference>
<dbReference type="Gene3D" id="3.90.640.10">
    <property type="entry name" value="Actin, Chain A, domain 4"/>
    <property type="match status" value="1"/>
</dbReference>
<proteinExistence type="predicted"/>
<evidence type="ECO:0000313" key="1">
    <source>
        <dbReference type="Proteomes" id="UP000087171"/>
    </source>
</evidence>
<dbReference type="PANTHER" id="PTHR11937">
    <property type="entry name" value="ACTIN"/>
    <property type="match status" value="1"/>
</dbReference>
<dbReference type="Proteomes" id="UP000087171">
    <property type="component" value="Chromosome Ca5"/>
</dbReference>
<dbReference type="AlphaFoldDB" id="A0A3Q7YBD4"/>
<reference evidence="1" key="1">
    <citation type="journal article" date="2013" name="Nat. Biotechnol.">
        <title>Draft genome sequence of chickpea (Cicer arietinum) provides a resource for trait improvement.</title>
        <authorList>
            <person name="Varshney R.K."/>
            <person name="Song C."/>
            <person name="Saxena R.K."/>
            <person name="Azam S."/>
            <person name="Yu S."/>
            <person name="Sharpe A.G."/>
            <person name="Cannon S."/>
            <person name="Baek J."/>
            <person name="Rosen B.D."/>
            <person name="Tar'an B."/>
            <person name="Millan T."/>
            <person name="Zhang X."/>
            <person name="Ramsay L.D."/>
            <person name="Iwata A."/>
            <person name="Wang Y."/>
            <person name="Nelson W."/>
            <person name="Farmer A.D."/>
            <person name="Gaur P.M."/>
            <person name="Soderlund C."/>
            <person name="Penmetsa R.V."/>
            <person name="Xu C."/>
            <person name="Bharti A.K."/>
            <person name="He W."/>
            <person name="Winter P."/>
            <person name="Zhao S."/>
            <person name="Hane J.K."/>
            <person name="Carrasquilla-Garcia N."/>
            <person name="Condie J.A."/>
            <person name="Upadhyaya H.D."/>
            <person name="Luo M.C."/>
            <person name="Thudi M."/>
            <person name="Gowda C.L."/>
            <person name="Singh N.P."/>
            <person name="Lichtenzveig J."/>
            <person name="Gali K.K."/>
            <person name="Rubio J."/>
            <person name="Nadarajan N."/>
            <person name="Dolezel J."/>
            <person name="Bansal K.C."/>
            <person name="Xu X."/>
            <person name="Edwards D."/>
            <person name="Zhang G."/>
            <person name="Kahl G."/>
            <person name="Gil J."/>
            <person name="Singh K.B."/>
            <person name="Datta S.K."/>
            <person name="Jackson S.A."/>
            <person name="Wang J."/>
            <person name="Cook D.R."/>
        </authorList>
    </citation>
    <scope>NUCLEOTIDE SEQUENCE [LARGE SCALE GENOMIC DNA]</scope>
    <source>
        <strain evidence="1">cv. CDC Frontier</strain>
    </source>
</reference>
<gene>
    <name evidence="2" type="primary">LOC113786657</name>
</gene>
<accession>A0A3Q7YBD4</accession>
<keyword evidence="1" id="KW-1185">Reference proteome</keyword>
<dbReference type="RefSeq" id="XP_027190467.1">
    <property type="nucleotide sequence ID" value="XM_027334666.1"/>
</dbReference>
<dbReference type="STRING" id="3827.A0A3Q7YBD4"/>
<evidence type="ECO:0000313" key="2">
    <source>
        <dbReference type="RefSeq" id="XP_027190467.1"/>
    </source>
</evidence>
<dbReference type="Gene3D" id="3.30.420.40">
    <property type="match status" value="1"/>
</dbReference>
<name>A0A3Q7YBD4_CICAR</name>
<dbReference type="InterPro" id="IPR043129">
    <property type="entry name" value="ATPase_NBD"/>
</dbReference>
<dbReference type="OrthoDB" id="7340501at2759"/>
<organism evidence="1 2">
    <name type="scientific">Cicer arietinum</name>
    <name type="common">Chickpea</name>
    <name type="synonym">Garbanzo</name>
    <dbReference type="NCBI Taxonomy" id="3827"/>
    <lineage>
        <taxon>Eukaryota</taxon>
        <taxon>Viridiplantae</taxon>
        <taxon>Streptophyta</taxon>
        <taxon>Embryophyta</taxon>
        <taxon>Tracheophyta</taxon>
        <taxon>Spermatophyta</taxon>
        <taxon>Magnoliopsida</taxon>
        <taxon>eudicotyledons</taxon>
        <taxon>Gunneridae</taxon>
        <taxon>Pentapetalae</taxon>
        <taxon>rosids</taxon>
        <taxon>fabids</taxon>
        <taxon>Fabales</taxon>
        <taxon>Fabaceae</taxon>
        <taxon>Papilionoideae</taxon>
        <taxon>50 kb inversion clade</taxon>
        <taxon>NPAAA clade</taxon>
        <taxon>Hologalegina</taxon>
        <taxon>IRL clade</taxon>
        <taxon>Cicereae</taxon>
        <taxon>Cicer</taxon>
    </lineage>
</organism>
<sequence>MWKICSYFPSRIMFYVVLDYEVELLKENTQASFQAAGDGWFTLSKERFQTAEILFKPHIAGMQAMGLHQAIAVCMEYCHSAELTGDCDWYKMVVLSGGTACLPSLANGDWYKTVVLSGGTACLPGLADVRLKVFTACKRMLFLQQGFWIPISI</sequence>